<feature type="domain" description="EAL" evidence="1">
    <location>
        <begin position="17"/>
        <end position="263"/>
    </location>
</feature>
<dbReference type="InterPro" id="IPR050706">
    <property type="entry name" value="Cyclic-di-GMP_PDE-like"/>
</dbReference>
<dbReference type="PROSITE" id="PS50883">
    <property type="entry name" value="EAL"/>
    <property type="match status" value="1"/>
</dbReference>
<dbReference type="Gene3D" id="3.20.20.450">
    <property type="entry name" value="EAL domain"/>
    <property type="match status" value="1"/>
</dbReference>
<name>A0A255DG63_9MYCO</name>
<dbReference type="SMART" id="SM00052">
    <property type="entry name" value="EAL"/>
    <property type="match status" value="1"/>
</dbReference>
<dbReference type="Pfam" id="PF10069">
    <property type="entry name" value="DICT"/>
    <property type="match status" value="1"/>
</dbReference>
<dbReference type="GO" id="GO:0071111">
    <property type="term" value="F:cyclic-guanylate-specific phosphodiesterase activity"/>
    <property type="evidence" value="ECO:0007669"/>
    <property type="project" value="InterPro"/>
</dbReference>
<keyword evidence="3" id="KW-1185">Reference proteome</keyword>
<proteinExistence type="predicted"/>
<gene>
    <name evidence="2" type="ORF">CG716_27950</name>
</gene>
<dbReference type="EMBL" id="NOZR01000039">
    <property type="protein sequence ID" value="OYN74613.1"/>
    <property type="molecule type" value="Genomic_DNA"/>
</dbReference>
<dbReference type="OrthoDB" id="3278016at2"/>
<dbReference type="InterPro" id="IPR001633">
    <property type="entry name" value="EAL_dom"/>
</dbReference>
<dbReference type="PANTHER" id="PTHR33121">
    <property type="entry name" value="CYCLIC DI-GMP PHOSPHODIESTERASE PDEF"/>
    <property type="match status" value="1"/>
</dbReference>
<reference evidence="2 3" key="1">
    <citation type="submission" date="2017-07" db="EMBL/GenBank/DDBJ databases">
        <title>The new phylogeny of genus Mycobacterium.</title>
        <authorList>
            <person name="Tortoli E."/>
            <person name="Trovato A."/>
            <person name="Cirillo D.M."/>
        </authorList>
    </citation>
    <scope>NUCLEOTIDE SEQUENCE [LARGE SCALE GENOMIC DNA]</scope>
    <source>
        <strain evidence="2 3">ATCC 33027</strain>
    </source>
</reference>
<evidence type="ECO:0000313" key="2">
    <source>
        <dbReference type="EMBL" id="OYN74613.1"/>
    </source>
</evidence>
<dbReference type="InterPro" id="IPR019278">
    <property type="entry name" value="DICT_dom"/>
</dbReference>
<evidence type="ECO:0000313" key="3">
    <source>
        <dbReference type="Proteomes" id="UP000216063"/>
    </source>
</evidence>
<dbReference type="RefSeq" id="WP_094484396.1">
    <property type="nucleotide sequence ID" value="NZ_NOZR01000039.1"/>
</dbReference>
<dbReference type="PANTHER" id="PTHR33121:SF76">
    <property type="entry name" value="SIGNALING PROTEIN"/>
    <property type="match status" value="1"/>
</dbReference>
<dbReference type="SUPFAM" id="SSF141868">
    <property type="entry name" value="EAL domain-like"/>
    <property type="match status" value="1"/>
</dbReference>
<dbReference type="AlphaFoldDB" id="A0A255DG63"/>
<dbReference type="Proteomes" id="UP000216063">
    <property type="component" value="Unassembled WGS sequence"/>
</dbReference>
<comment type="caution">
    <text evidence="2">The sequence shown here is derived from an EMBL/GenBank/DDBJ whole genome shotgun (WGS) entry which is preliminary data.</text>
</comment>
<dbReference type="InterPro" id="IPR035919">
    <property type="entry name" value="EAL_sf"/>
</dbReference>
<sequence length="430" mass="46536">MAESTDEVTRESLRSPSVEELSRLDAAATGEGLELVFQPIVSLPEEEVVGYEALARWDHLDDLGAPEAVLARAADTGRQMQLDRLCIHRAIESALAAEFDPDTMLFINSEAVTAHVSRAHDALLARGAERLQIVFELTERGLLSDPPALLRKVAALHADGFAVAFDDVGANLESLALLDVVCPEIIKLDLALVQSLSRYHQARTWSAVLDHHERAGATILAEGIETAEHLDRALALGATLGQGFRFGRPGRLASHRSIRGRGAPRIRSQQPSLDIGSPFDAVAGSVPTRTERKDTVLALSRYIEQQALAATDPPMVLTALQRVEFFTTATRDQYHRLAGPCPLVAVFGHDVPADLGSGVRGFTINDGDPLSCEWVVLTLGATTVTALIAREHADNADHGRQDGDRLFEVAITNDRSLVTGVARNLLNRML</sequence>
<organism evidence="2 3">
    <name type="scientific">Mycolicibacterium sphagni</name>
    <dbReference type="NCBI Taxonomy" id="1786"/>
    <lineage>
        <taxon>Bacteria</taxon>
        <taxon>Bacillati</taxon>
        <taxon>Actinomycetota</taxon>
        <taxon>Actinomycetes</taxon>
        <taxon>Mycobacteriales</taxon>
        <taxon>Mycobacteriaceae</taxon>
        <taxon>Mycolicibacterium</taxon>
    </lineage>
</organism>
<dbReference type="CDD" id="cd01948">
    <property type="entry name" value="EAL"/>
    <property type="match status" value="1"/>
</dbReference>
<accession>A0A255DG63</accession>
<protein>
    <recommendedName>
        <fullName evidence="1">EAL domain-containing protein</fullName>
    </recommendedName>
</protein>
<evidence type="ECO:0000259" key="1">
    <source>
        <dbReference type="PROSITE" id="PS50883"/>
    </source>
</evidence>
<dbReference type="Pfam" id="PF00563">
    <property type="entry name" value="EAL"/>
    <property type="match status" value="1"/>
</dbReference>